<sequence length="42" mass="5208">MNSYTSSRSRLLRDVQPYRVTRFWWSMRDKMSTSFRNCSTRL</sequence>
<name>A0A0A9B516_ARUDO</name>
<evidence type="ECO:0000313" key="1">
    <source>
        <dbReference type="EMBL" id="JAD54417.1"/>
    </source>
</evidence>
<protein>
    <submittedName>
        <fullName evidence="1">Uncharacterized protein</fullName>
    </submittedName>
</protein>
<proteinExistence type="predicted"/>
<organism evidence="1">
    <name type="scientific">Arundo donax</name>
    <name type="common">Giant reed</name>
    <name type="synonym">Donax arundinaceus</name>
    <dbReference type="NCBI Taxonomy" id="35708"/>
    <lineage>
        <taxon>Eukaryota</taxon>
        <taxon>Viridiplantae</taxon>
        <taxon>Streptophyta</taxon>
        <taxon>Embryophyta</taxon>
        <taxon>Tracheophyta</taxon>
        <taxon>Spermatophyta</taxon>
        <taxon>Magnoliopsida</taxon>
        <taxon>Liliopsida</taxon>
        <taxon>Poales</taxon>
        <taxon>Poaceae</taxon>
        <taxon>PACMAD clade</taxon>
        <taxon>Arundinoideae</taxon>
        <taxon>Arundineae</taxon>
        <taxon>Arundo</taxon>
    </lineage>
</organism>
<dbReference type="EMBL" id="GBRH01243478">
    <property type="protein sequence ID" value="JAD54417.1"/>
    <property type="molecule type" value="Transcribed_RNA"/>
</dbReference>
<dbReference type="AlphaFoldDB" id="A0A0A9B516"/>
<accession>A0A0A9B516</accession>
<reference evidence="1" key="2">
    <citation type="journal article" date="2015" name="Data Brief">
        <title>Shoot transcriptome of the giant reed, Arundo donax.</title>
        <authorList>
            <person name="Barrero R.A."/>
            <person name="Guerrero F.D."/>
            <person name="Moolhuijzen P."/>
            <person name="Goolsby J.A."/>
            <person name="Tidwell J."/>
            <person name="Bellgard S.E."/>
            <person name="Bellgard M.I."/>
        </authorList>
    </citation>
    <scope>NUCLEOTIDE SEQUENCE</scope>
    <source>
        <tissue evidence="1">Shoot tissue taken approximately 20 cm above the soil surface</tissue>
    </source>
</reference>
<reference evidence="1" key="1">
    <citation type="submission" date="2014-09" db="EMBL/GenBank/DDBJ databases">
        <authorList>
            <person name="Magalhaes I.L.F."/>
            <person name="Oliveira U."/>
            <person name="Santos F.R."/>
            <person name="Vidigal T.H.D.A."/>
            <person name="Brescovit A.D."/>
            <person name="Santos A.J."/>
        </authorList>
    </citation>
    <scope>NUCLEOTIDE SEQUENCE</scope>
    <source>
        <tissue evidence="1">Shoot tissue taken approximately 20 cm above the soil surface</tissue>
    </source>
</reference>